<evidence type="ECO:0000259" key="2">
    <source>
        <dbReference type="PROSITE" id="PS50011"/>
    </source>
</evidence>
<feature type="domain" description="Protein kinase" evidence="2">
    <location>
        <begin position="149"/>
        <end position="478"/>
    </location>
</feature>
<dbReference type="CDD" id="cd05121">
    <property type="entry name" value="ABC1_ADCK3-like"/>
    <property type="match status" value="1"/>
</dbReference>
<dbReference type="Pfam" id="PF03109">
    <property type="entry name" value="ABC1"/>
    <property type="match status" value="1"/>
</dbReference>
<dbReference type="InterPro" id="IPR004147">
    <property type="entry name" value="ABC1_dom"/>
</dbReference>
<dbReference type="InterPro" id="IPR000719">
    <property type="entry name" value="Prot_kinase_dom"/>
</dbReference>
<dbReference type="RefSeq" id="WP_109008797.1">
    <property type="nucleotide sequence ID" value="NZ_BDUD01000001.1"/>
</dbReference>
<dbReference type="Gene3D" id="1.10.510.10">
    <property type="entry name" value="Transferase(Phosphotransferase) domain 1"/>
    <property type="match status" value="1"/>
</dbReference>
<keyword evidence="4" id="KW-1185">Reference proteome</keyword>
<dbReference type="Proteomes" id="UP000245124">
    <property type="component" value="Unassembled WGS sequence"/>
</dbReference>
<dbReference type="AlphaFoldDB" id="A0A2R5FT80"/>
<protein>
    <submittedName>
        <fullName evidence="3">ABC-1 domain-containing protein</fullName>
    </submittedName>
</protein>
<dbReference type="GO" id="GO:0005524">
    <property type="term" value="F:ATP binding"/>
    <property type="evidence" value="ECO:0007669"/>
    <property type="project" value="InterPro"/>
</dbReference>
<dbReference type="PANTHER" id="PTHR10566">
    <property type="entry name" value="CHAPERONE-ACTIVITY OF BC1 COMPLEX CABC1 -RELATED"/>
    <property type="match status" value="1"/>
</dbReference>
<dbReference type="PANTHER" id="PTHR10566:SF128">
    <property type="entry name" value="UBIB DOMAIN CONTAINING KINASE"/>
    <property type="match status" value="1"/>
</dbReference>
<comment type="caution">
    <text evidence="3">The sequence shown here is derived from an EMBL/GenBank/DDBJ whole genome shotgun (WGS) entry which is preliminary data.</text>
</comment>
<dbReference type="EMBL" id="BDUD01000001">
    <property type="protein sequence ID" value="GBG18884.1"/>
    <property type="molecule type" value="Genomic_DNA"/>
</dbReference>
<gene>
    <name evidence="3" type="ORF">NIES4072_25490</name>
</gene>
<evidence type="ECO:0000256" key="1">
    <source>
        <dbReference type="ARBA" id="ARBA00009670"/>
    </source>
</evidence>
<comment type="similarity">
    <text evidence="1">Belongs to the protein kinase superfamily. ADCK protein kinase family.</text>
</comment>
<dbReference type="InterPro" id="IPR011009">
    <property type="entry name" value="Kinase-like_dom_sf"/>
</dbReference>
<organism evidence="3 4">
    <name type="scientific">Nostoc commune NIES-4072</name>
    <dbReference type="NCBI Taxonomy" id="2005467"/>
    <lineage>
        <taxon>Bacteria</taxon>
        <taxon>Bacillati</taxon>
        <taxon>Cyanobacteriota</taxon>
        <taxon>Cyanophyceae</taxon>
        <taxon>Nostocales</taxon>
        <taxon>Nostocaceae</taxon>
        <taxon>Nostoc</taxon>
    </lineage>
</organism>
<dbReference type="GO" id="GO:0004672">
    <property type="term" value="F:protein kinase activity"/>
    <property type="evidence" value="ECO:0007669"/>
    <property type="project" value="InterPro"/>
</dbReference>
<dbReference type="OrthoDB" id="500486at2"/>
<evidence type="ECO:0000313" key="3">
    <source>
        <dbReference type="EMBL" id="GBG18884.1"/>
    </source>
</evidence>
<sequence length="623" mass="71670">MTDCLARSLGITTEKMSKVTIPLEKPLRYDPEAIAQNYRDRKMQVFKRLLQVVLPILDFTVKWWWNRKTGQSAQKQQRQAIQLREIFTRLGSTYIKVGQALSTRPDILPSVYIDELAKLQDQLPAFSNELAYKFIQEELGKTPDQIYAELSVEPIAAGSLGQVYQGRLHTGEIVAVKVQRPDLAETIALDIYILRILATILQKRYQEIRTNLVAILDEFATHLFEEMDYIQEGKNAEHFANLYGQLTDIYVPKIYWQYTNRRVLTMEWIKGTKLTHPAEIQSQGIDARSIIEVGVQCTLRQLLEHGFFHADPHPGNLLAMENGKLAYLDFGMMSEIKPHQRYALINAVVHIVNRDFSALVEDYIELEFLPPDADITPISAALTKLFNDALTSSVAQLNFQVIIQQLSELMYQYSFQVPAYYALIIRSLVALEGIAITIDPDFKVLVSAYPYVLKRLLTDPAPQLQPTFKNLLFKNGNFRWNRLETVLINFSNTKDFNFSRTLEQGVSYLLSDQGKFVRIRLADELLKILDAFGETLLSKTPVIFGMHLNYHHQNLVVIDLETLEYLKRIWILLQKLPGFDFIQLARTVAQILMIPVTHETGQYIVKQLLQKNMNRLINDEITT</sequence>
<name>A0A2R5FT80_NOSCO</name>
<dbReference type="SUPFAM" id="SSF56112">
    <property type="entry name" value="Protein kinase-like (PK-like)"/>
    <property type="match status" value="1"/>
</dbReference>
<evidence type="ECO:0000313" key="4">
    <source>
        <dbReference type="Proteomes" id="UP000245124"/>
    </source>
</evidence>
<dbReference type="PROSITE" id="PS50011">
    <property type="entry name" value="PROTEIN_KINASE_DOM"/>
    <property type="match status" value="1"/>
</dbReference>
<proteinExistence type="inferred from homology"/>
<accession>A0A2R5FT80</accession>
<dbReference type="InterPro" id="IPR050154">
    <property type="entry name" value="UbiB_kinase"/>
</dbReference>
<reference evidence="3 4" key="1">
    <citation type="submission" date="2017-06" db="EMBL/GenBank/DDBJ databases">
        <title>Genome sequencing of cyanobaciteial culture collection at National Institute for Environmental Studies (NIES).</title>
        <authorList>
            <person name="Hirose Y."/>
            <person name="Shimura Y."/>
            <person name="Fujisawa T."/>
            <person name="Nakamura Y."/>
            <person name="Kawachi M."/>
        </authorList>
    </citation>
    <scope>NUCLEOTIDE SEQUENCE [LARGE SCALE GENOMIC DNA]</scope>
    <source>
        <strain evidence="3 4">NIES-4072</strain>
    </source>
</reference>